<sequence>MALLVSGVVGGGVIVDEIARLHIDDYLSYAMHLNYNDKITIQIQQTAKGLLGLPTVDVYL</sequence>
<proteinExistence type="predicted"/>
<evidence type="ECO:0000313" key="1">
    <source>
        <dbReference type="EMBL" id="HEC57801.1"/>
    </source>
</evidence>
<reference evidence="1" key="1">
    <citation type="journal article" date="2020" name="mSystems">
        <title>Genome- and Community-Level Interaction Insights into Carbon Utilization and Element Cycling Functions of Hydrothermarchaeota in Hydrothermal Sediment.</title>
        <authorList>
            <person name="Zhou Z."/>
            <person name="Liu Y."/>
            <person name="Xu W."/>
            <person name="Pan J."/>
            <person name="Luo Z.H."/>
            <person name="Li M."/>
        </authorList>
    </citation>
    <scope>NUCLEOTIDE SEQUENCE [LARGE SCALE GENOMIC DNA]</scope>
    <source>
        <strain evidence="1">HyVt-386</strain>
    </source>
</reference>
<protein>
    <submittedName>
        <fullName evidence="1">Uncharacterized protein</fullName>
    </submittedName>
</protein>
<dbReference type="Proteomes" id="UP000885936">
    <property type="component" value="Unassembled WGS sequence"/>
</dbReference>
<name>A0A7J2S2V9_9EURY</name>
<gene>
    <name evidence="1" type="ORF">ENI32_08045</name>
</gene>
<dbReference type="EMBL" id="DRIE01000131">
    <property type="protein sequence ID" value="HEC57801.1"/>
    <property type="molecule type" value="Genomic_DNA"/>
</dbReference>
<organism evidence="1">
    <name type="scientific">Candidatus Syntropharchaeum butanivorans</name>
    <dbReference type="NCBI Taxonomy" id="1839936"/>
    <lineage>
        <taxon>Archaea</taxon>
        <taxon>Methanobacteriati</taxon>
        <taxon>Methanobacteriota</taxon>
        <taxon>Stenosarchaea group</taxon>
        <taxon>Methanomicrobia</taxon>
        <taxon>Methanosarcinales</taxon>
        <taxon>ANME-2 cluster</taxon>
        <taxon>Candidatus Syntropharchaeum</taxon>
    </lineage>
</organism>
<dbReference type="AlphaFoldDB" id="A0A7J2S2V9"/>
<comment type="caution">
    <text evidence="1">The sequence shown here is derived from an EMBL/GenBank/DDBJ whole genome shotgun (WGS) entry which is preliminary data.</text>
</comment>
<accession>A0A7J2S2V9</accession>